<evidence type="ECO:0000313" key="1">
    <source>
        <dbReference type="EMBL" id="SKB81888.1"/>
    </source>
</evidence>
<evidence type="ECO:0000313" key="2">
    <source>
        <dbReference type="Proteomes" id="UP000190044"/>
    </source>
</evidence>
<dbReference type="AlphaFoldDB" id="A0A1T5EDH7"/>
<reference evidence="2" key="1">
    <citation type="submission" date="2017-02" db="EMBL/GenBank/DDBJ databases">
        <authorList>
            <person name="Varghese N."/>
            <person name="Submissions S."/>
        </authorList>
    </citation>
    <scope>NUCLEOTIDE SEQUENCE [LARGE SCALE GENOMIC DNA]</scope>
    <source>
        <strain evidence="2">R11H</strain>
    </source>
</reference>
<organism evidence="1 2">
    <name type="scientific">Sphingopyxis flava</name>
    <dbReference type="NCBI Taxonomy" id="1507287"/>
    <lineage>
        <taxon>Bacteria</taxon>
        <taxon>Pseudomonadati</taxon>
        <taxon>Pseudomonadota</taxon>
        <taxon>Alphaproteobacteria</taxon>
        <taxon>Sphingomonadales</taxon>
        <taxon>Sphingomonadaceae</taxon>
        <taxon>Sphingopyxis</taxon>
    </lineage>
</organism>
<dbReference type="Proteomes" id="UP000190044">
    <property type="component" value="Unassembled WGS sequence"/>
</dbReference>
<gene>
    <name evidence="1" type="ORF">SAMN06295937_10216</name>
</gene>
<accession>A0A1T5EDH7</accession>
<protein>
    <submittedName>
        <fullName evidence="1">Uncharacterized protein</fullName>
    </submittedName>
</protein>
<keyword evidence="2" id="KW-1185">Reference proteome</keyword>
<proteinExistence type="predicted"/>
<dbReference type="EMBL" id="FUYP01000021">
    <property type="protein sequence ID" value="SKB81888.1"/>
    <property type="molecule type" value="Genomic_DNA"/>
</dbReference>
<name>A0A1T5EDH7_9SPHN</name>
<sequence>MTRQELFDWMNGKIKRGEMSLDDSSAFLGMTVKIPVGTGQGAPIALDDWERVNFVQLARDGIAGAQSRNDAMTLAMLQSAMQMMQGDHGANISRHA</sequence>